<evidence type="ECO:0000256" key="2">
    <source>
        <dbReference type="ARBA" id="ARBA00022490"/>
    </source>
</evidence>
<dbReference type="Gene3D" id="1.20.120.1240">
    <property type="entry name" value="Dynamin, middle domain"/>
    <property type="match status" value="1"/>
</dbReference>
<feature type="coiled-coil region" evidence="6">
    <location>
        <begin position="742"/>
        <end position="776"/>
    </location>
</feature>
<dbReference type="GO" id="GO:0003924">
    <property type="term" value="F:GTPase activity"/>
    <property type="evidence" value="ECO:0007669"/>
    <property type="project" value="InterPro"/>
</dbReference>
<dbReference type="GO" id="GO:0005634">
    <property type="term" value="C:nucleus"/>
    <property type="evidence" value="ECO:0007669"/>
    <property type="project" value="TreeGrafter"/>
</dbReference>
<dbReference type="AlphaFoldDB" id="A0AAV7D1K9"/>
<dbReference type="Proteomes" id="UP000824782">
    <property type="component" value="Unassembled WGS sequence"/>
</dbReference>
<keyword evidence="6" id="KW-0175">Coiled coil</keyword>
<evidence type="ECO:0000256" key="7">
    <source>
        <dbReference type="SAM" id="MobiDB-lite"/>
    </source>
</evidence>
<dbReference type="FunFam" id="3.40.50.300:FF:000621">
    <property type="entry name" value="Interferon-induced GTP-binding protein Mx1"/>
    <property type="match status" value="1"/>
</dbReference>
<dbReference type="InterPro" id="IPR022812">
    <property type="entry name" value="Dynamin"/>
</dbReference>
<comment type="subcellular location">
    <subcellularLocation>
        <location evidence="1">Cytoplasm</location>
    </subcellularLocation>
</comment>
<dbReference type="SMART" id="SM00302">
    <property type="entry name" value="GED"/>
    <property type="match status" value="1"/>
</dbReference>
<dbReference type="InterPro" id="IPR045063">
    <property type="entry name" value="Dynamin_N"/>
</dbReference>
<comment type="caution">
    <text evidence="11">The sequence shown here is derived from an EMBL/GenBank/DDBJ whole genome shotgun (WGS) entry which is preliminary data.</text>
</comment>
<feature type="signal peptide" evidence="8">
    <location>
        <begin position="1"/>
        <end position="24"/>
    </location>
</feature>
<name>A0AAV7D1K9_ENGPU</name>
<evidence type="ECO:0000259" key="9">
    <source>
        <dbReference type="PROSITE" id="PS51388"/>
    </source>
</evidence>
<dbReference type="PROSITE" id="PS00410">
    <property type="entry name" value="G_DYNAMIN_1"/>
    <property type="match status" value="1"/>
</dbReference>
<dbReference type="SMART" id="SM00053">
    <property type="entry name" value="DYNc"/>
    <property type="match status" value="1"/>
</dbReference>
<dbReference type="CDD" id="cd08771">
    <property type="entry name" value="DLP_1"/>
    <property type="match status" value="1"/>
</dbReference>
<dbReference type="InterPro" id="IPR001401">
    <property type="entry name" value="Dynamin_GTPase"/>
</dbReference>
<dbReference type="Pfam" id="PF00350">
    <property type="entry name" value="Dynamin_N"/>
    <property type="match status" value="1"/>
</dbReference>
<evidence type="ECO:0000256" key="8">
    <source>
        <dbReference type="SAM" id="SignalP"/>
    </source>
</evidence>
<dbReference type="InterPro" id="IPR019762">
    <property type="entry name" value="Dynamin_GTPase_CS"/>
</dbReference>
<evidence type="ECO:0000256" key="5">
    <source>
        <dbReference type="RuleBase" id="RU003932"/>
    </source>
</evidence>
<dbReference type="SUPFAM" id="SSF52540">
    <property type="entry name" value="P-loop containing nucleoside triphosphate hydrolases"/>
    <property type="match status" value="1"/>
</dbReference>
<feature type="domain" description="GED" evidence="9">
    <location>
        <begin position="691"/>
        <end position="776"/>
    </location>
</feature>
<dbReference type="GO" id="GO:0005874">
    <property type="term" value="C:microtubule"/>
    <property type="evidence" value="ECO:0007669"/>
    <property type="project" value="TreeGrafter"/>
</dbReference>
<feature type="region of interest" description="Disordered" evidence="7">
    <location>
        <begin position="98"/>
        <end position="129"/>
    </location>
</feature>
<dbReference type="InterPro" id="IPR027417">
    <property type="entry name" value="P-loop_NTPase"/>
</dbReference>
<dbReference type="PANTHER" id="PTHR11566:SF231">
    <property type="entry name" value="INTERFERON-INDUCED GTP-BINDING PROTEIN MX"/>
    <property type="match status" value="1"/>
</dbReference>
<keyword evidence="2" id="KW-0963">Cytoplasm</keyword>
<dbReference type="PROSITE" id="PS51718">
    <property type="entry name" value="G_DYNAMIN_2"/>
    <property type="match status" value="1"/>
</dbReference>
<dbReference type="GO" id="GO:0098793">
    <property type="term" value="C:presynapse"/>
    <property type="evidence" value="ECO:0007669"/>
    <property type="project" value="GOC"/>
</dbReference>
<evidence type="ECO:0000313" key="11">
    <source>
        <dbReference type="EMBL" id="KAG8591056.1"/>
    </source>
</evidence>
<organism evidence="11 12">
    <name type="scientific">Engystomops pustulosus</name>
    <name type="common">Tungara frog</name>
    <name type="synonym">Physalaemus pustulosus</name>
    <dbReference type="NCBI Taxonomy" id="76066"/>
    <lineage>
        <taxon>Eukaryota</taxon>
        <taxon>Metazoa</taxon>
        <taxon>Chordata</taxon>
        <taxon>Craniata</taxon>
        <taxon>Vertebrata</taxon>
        <taxon>Euteleostomi</taxon>
        <taxon>Amphibia</taxon>
        <taxon>Batrachia</taxon>
        <taxon>Anura</taxon>
        <taxon>Neobatrachia</taxon>
        <taxon>Hyloidea</taxon>
        <taxon>Leptodactylidae</taxon>
        <taxon>Leiuperinae</taxon>
        <taxon>Engystomops</taxon>
    </lineage>
</organism>
<comment type="similarity">
    <text evidence="5">Belongs to the TRAFAC class dynamin-like GTPase superfamily. Dynamin/Fzo/YdjA family.</text>
</comment>
<dbReference type="Pfam" id="PF01031">
    <property type="entry name" value="Dynamin_M"/>
    <property type="match status" value="1"/>
</dbReference>
<dbReference type="FunFam" id="1.20.120.1240:FF:000007">
    <property type="entry name" value="Interferon-induced GTP-binding protein Mx1"/>
    <property type="match status" value="1"/>
</dbReference>
<dbReference type="InterPro" id="IPR030381">
    <property type="entry name" value="G_DYNAMIN_dom"/>
</dbReference>
<dbReference type="PROSITE" id="PS51388">
    <property type="entry name" value="GED"/>
    <property type="match status" value="1"/>
</dbReference>
<dbReference type="Gene3D" id="3.40.50.300">
    <property type="entry name" value="P-loop containing nucleotide triphosphate hydrolases"/>
    <property type="match status" value="1"/>
</dbReference>
<evidence type="ECO:0000313" key="12">
    <source>
        <dbReference type="Proteomes" id="UP000824782"/>
    </source>
</evidence>
<dbReference type="PRINTS" id="PR00195">
    <property type="entry name" value="DYNAMIN"/>
</dbReference>
<proteinExistence type="inferred from homology"/>
<dbReference type="GO" id="GO:0016185">
    <property type="term" value="P:synaptic vesicle budding from presynaptic endocytic zone membrane"/>
    <property type="evidence" value="ECO:0007669"/>
    <property type="project" value="TreeGrafter"/>
</dbReference>
<evidence type="ECO:0000256" key="3">
    <source>
        <dbReference type="ARBA" id="ARBA00022741"/>
    </source>
</evidence>
<evidence type="ECO:0000256" key="6">
    <source>
        <dbReference type="SAM" id="Coils"/>
    </source>
</evidence>
<dbReference type="InterPro" id="IPR003130">
    <property type="entry name" value="GED"/>
</dbReference>
<dbReference type="InterPro" id="IPR000375">
    <property type="entry name" value="Dynamin_stalk"/>
</dbReference>
<dbReference type="EMBL" id="WNYA01000002">
    <property type="protein sequence ID" value="KAG8591056.1"/>
    <property type="molecule type" value="Genomic_DNA"/>
</dbReference>
<sequence length="776" mass="88053">MLYPLCCCILCPAVSLVLYPLCCCIPPVLYLLCFCIPCAVSSLLLYTPCAVSSVLLYPLTKTKTKLCFPDRDPLVMSRTPRRNVPNFGQYNSGFDFSQTPPPPSNPGMGPSAQYSQNPFSFQPGPAPNPWPAERTNLPEMHGNHYEGFHSPVSVSNHPDQDNVPEAMKLMDKQFQEKIRPCIDLIDSLRSFGVEKDLALPAIAVIGDQSSGKSSVLEALSGVTLPRGTGIVTRCPLELKLKKSAQNSPWFGTISYRNKKITVHGPSTVENEVRKAQDSIAGPGKGISSELITLEIISPDVPDLTLIDLPGITRIALPNQPQDIGNQIKQLIRTYINRQETINLAVIPCNVDIATTEVLEMAREVDPTGERTIGVLTKPDLVDKGAEGEVVRVVHNRVYSLRKGYMMVKCRGQMEIQNNISLEEAIDNEKKFFENHGQFSFLLTRGQASIPHLADRLTKELVYHISKTLPSIDQQIRSKLREAEEQLRRIGSGVPDSEEEKAQFIIARIRDFDDGILKVVNGDEEGDSEELKLFKNLRKLFDSWEREIKNSCAEFVNEMRKEKDVYENLYRGRELVGFINYKKFENIMRKHIVTFQVPATQLLHEVTELILKCFEDVASKCFAQFQNLYHVAMENIEDISHKQKKGAQDMITLQFNMEKIIHCQDSLYCEALSAQRAAERGNVVQDQKQLSMNELTSHLAAYFQNTTNRLSNQVPLIIQHYILYESKNHLQYEMIRLVEERNKTDLLEERDGLSGERQKLKDQIQRLRLARERLQKF</sequence>
<keyword evidence="3 5" id="KW-0547">Nucleotide-binding</keyword>
<dbReference type="GO" id="GO:0051607">
    <property type="term" value="P:defense response to virus"/>
    <property type="evidence" value="ECO:0007669"/>
    <property type="project" value="TreeGrafter"/>
</dbReference>
<dbReference type="Pfam" id="PF02212">
    <property type="entry name" value="GED"/>
    <property type="match status" value="1"/>
</dbReference>
<keyword evidence="8" id="KW-0732">Signal</keyword>
<feature type="chain" id="PRO_5043888248" evidence="8">
    <location>
        <begin position="25"/>
        <end position="776"/>
    </location>
</feature>
<evidence type="ECO:0000256" key="1">
    <source>
        <dbReference type="ARBA" id="ARBA00004496"/>
    </source>
</evidence>
<keyword evidence="12" id="KW-1185">Reference proteome</keyword>
<reference evidence="11" key="1">
    <citation type="thesis" date="2020" institute="ProQuest LLC" country="789 East Eisenhower Parkway, Ann Arbor, MI, USA">
        <title>Comparative Genomics and Chromosome Evolution.</title>
        <authorList>
            <person name="Mudd A.B."/>
        </authorList>
    </citation>
    <scope>NUCLEOTIDE SEQUENCE</scope>
    <source>
        <strain evidence="11">237g6f4</strain>
        <tissue evidence="11">Blood</tissue>
    </source>
</reference>
<dbReference type="PANTHER" id="PTHR11566">
    <property type="entry name" value="DYNAMIN"/>
    <property type="match status" value="1"/>
</dbReference>
<accession>A0AAV7D1K9</accession>
<dbReference type="GO" id="GO:0008017">
    <property type="term" value="F:microtubule binding"/>
    <property type="evidence" value="ECO:0007669"/>
    <property type="project" value="TreeGrafter"/>
</dbReference>
<gene>
    <name evidence="11" type="ORF">GDO81_007038</name>
</gene>
<dbReference type="GO" id="GO:0005525">
    <property type="term" value="F:GTP binding"/>
    <property type="evidence" value="ECO:0007669"/>
    <property type="project" value="UniProtKB-KW"/>
</dbReference>
<feature type="domain" description="Dynamin-type G" evidence="10">
    <location>
        <begin position="196"/>
        <end position="469"/>
    </location>
</feature>
<keyword evidence="4 5" id="KW-0342">GTP-binding</keyword>
<dbReference type="GO" id="GO:0031623">
    <property type="term" value="P:receptor internalization"/>
    <property type="evidence" value="ECO:0007669"/>
    <property type="project" value="TreeGrafter"/>
</dbReference>
<protein>
    <submittedName>
        <fullName evidence="11">Uncharacterized protein</fullName>
    </submittedName>
</protein>
<dbReference type="GO" id="GO:0005737">
    <property type="term" value="C:cytoplasm"/>
    <property type="evidence" value="ECO:0007669"/>
    <property type="project" value="UniProtKB-SubCell"/>
</dbReference>
<dbReference type="InterPro" id="IPR020850">
    <property type="entry name" value="GED_dom"/>
</dbReference>
<evidence type="ECO:0000256" key="4">
    <source>
        <dbReference type="ARBA" id="ARBA00023134"/>
    </source>
</evidence>
<evidence type="ECO:0000259" key="10">
    <source>
        <dbReference type="PROSITE" id="PS51718"/>
    </source>
</evidence>
<dbReference type="GO" id="GO:0005886">
    <property type="term" value="C:plasma membrane"/>
    <property type="evidence" value="ECO:0007669"/>
    <property type="project" value="TreeGrafter"/>
</dbReference>